<evidence type="ECO:0000313" key="3">
    <source>
        <dbReference type="Proteomes" id="UP000575985"/>
    </source>
</evidence>
<comment type="caution">
    <text evidence="2">The sequence shown here is derived from an EMBL/GenBank/DDBJ whole genome shotgun (WGS) entry which is preliminary data.</text>
</comment>
<reference evidence="2 3" key="1">
    <citation type="submission" date="2020-07" db="EMBL/GenBank/DDBJ databases">
        <title>Sequencing the genomes of 1000 actinobacteria strains.</title>
        <authorList>
            <person name="Klenk H.-P."/>
        </authorList>
    </citation>
    <scope>NUCLEOTIDE SEQUENCE [LARGE SCALE GENOMIC DNA]</scope>
    <source>
        <strain evidence="2 3">DSM 45927</strain>
    </source>
</reference>
<dbReference type="Proteomes" id="UP000575985">
    <property type="component" value="Unassembled WGS sequence"/>
</dbReference>
<evidence type="ECO:0000313" key="2">
    <source>
        <dbReference type="EMBL" id="NYI94288.1"/>
    </source>
</evidence>
<keyword evidence="3" id="KW-1185">Reference proteome</keyword>
<sequence>MKETINGVTYAALGEKYFHTEGTILKIERLRTKRPTQIIEKNSVMVAPDPGYWSCFKIGDTVYGEEPGDVYVLNLPVKATKGKDLVRPRITDPDNIPSEQNPVIDRETVVPCVAVKDKTRSAAWIVQNSPTYTLRRRRSYSLVASLDLRGAKEGGKITKTVGWGISKTKTDAYTESVGVTVGFEAGVEAKGVGVKVTGSVTQTLGYEQSFSNTEMFEQSVGVEGGAPAGYVTAMYAEKHVIYAVRNDPEHTFCSDDDRNPVAFNAGLRYAVVDNSPKPRQETEDQTEEAAIRAVSPGTGAAEVPAPDQLTGEHAPHGAPPATVPRQAEERVVQSEAPSVR</sequence>
<evidence type="ECO:0000256" key="1">
    <source>
        <dbReference type="SAM" id="MobiDB-lite"/>
    </source>
</evidence>
<dbReference type="EMBL" id="JACCFO010000001">
    <property type="protein sequence ID" value="NYI94288.1"/>
    <property type="molecule type" value="Genomic_DNA"/>
</dbReference>
<dbReference type="AlphaFoldDB" id="A0A853BFP3"/>
<accession>A0A853BFP3</accession>
<evidence type="ECO:0008006" key="4">
    <source>
        <dbReference type="Google" id="ProtNLM"/>
    </source>
</evidence>
<protein>
    <recommendedName>
        <fullName evidence="4">Insecticidal crystal toxin domain-containing protein</fullName>
    </recommendedName>
</protein>
<organism evidence="2 3">
    <name type="scientific">Streptomonospora nanhaiensis</name>
    <dbReference type="NCBI Taxonomy" id="1323731"/>
    <lineage>
        <taxon>Bacteria</taxon>
        <taxon>Bacillati</taxon>
        <taxon>Actinomycetota</taxon>
        <taxon>Actinomycetes</taxon>
        <taxon>Streptosporangiales</taxon>
        <taxon>Nocardiopsidaceae</taxon>
        <taxon>Streptomonospora</taxon>
    </lineage>
</organism>
<dbReference type="SUPFAM" id="SSF56973">
    <property type="entry name" value="Aerolisin/ETX pore-forming domain"/>
    <property type="match status" value="1"/>
</dbReference>
<proteinExistence type="predicted"/>
<name>A0A853BFP3_9ACTN</name>
<feature type="region of interest" description="Disordered" evidence="1">
    <location>
        <begin position="274"/>
        <end position="340"/>
    </location>
</feature>
<dbReference type="RefSeq" id="WP_179765964.1">
    <property type="nucleotide sequence ID" value="NZ_JACCFO010000001.1"/>
</dbReference>
<gene>
    <name evidence="2" type="ORF">HNR12_000565</name>
</gene>